<sequence length="227" mass="25753">MSPFTMLQNVSDSSRQGFQSRLREYILRKHGSVNAFCRAAGIKYPAQMTPYLKGKCMPGKKMLMRLENDGADIEWLLNGYSSGTSSDQLGGTLMLSRYRMDVERLLREVRLHMVRHDGIYSRGIEAYAVLDSECRIVELTGSLEKFLLYEKNSLVEAQLRSLIHPDDYADVESAMSGGRIDEEILSFNSKFVTGAGGYMQVDWSLLIKSKPMSDRNEYTMVLRKACC</sequence>
<dbReference type="InterPro" id="IPR035965">
    <property type="entry name" value="PAS-like_dom_sf"/>
</dbReference>
<reference evidence="1 4" key="2">
    <citation type="submission" date="2019-11" db="EMBL/GenBank/DDBJ databases">
        <title>Green- and brown-colored morphotypes of Chlorobia in the stratified aquatic ecosystems of Kandalaksha Gulf (White Sea): A model for study of the accessory genome evolution.</title>
        <authorList>
            <person name="Grouzdev D.S."/>
        </authorList>
    </citation>
    <scope>NUCLEOTIDE SEQUENCE [LARGE SCALE GENOMIC DNA]</scope>
    <source>
        <strain evidence="1 4">ZM</strain>
    </source>
</reference>
<dbReference type="InterPro" id="IPR000014">
    <property type="entry name" value="PAS"/>
</dbReference>
<reference evidence="2 3" key="1">
    <citation type="submission" date="2018-12" db="EMBL/GenBank/DDBJ databases">
        <authorList>
            <person name="Lunina O.N."/>
            <person name="Grouzdev D.S."/>
            <person name="Gorlenko V.M."/>
            <person name="Savvichev A.S."/>
        </authorList>
    </citation>
    <scope>NUCLEOTIDE SEQUENCE [LARGE SCALE GENOMIC DNA]</scope>
    <source>
        <strain evidence="2 3">BrKhr-17</strain>
    </source>
</reference>
<accession>A0A432AW70</accession>
<comment type="caution">
    <text evidence="2">The sequence shown here is derived from an EMBL/GenBank/DDBJ whole genome shotgun (WGS) entry which is preliminary data.</text>
</comment>
<organism evidence="2 3">
    <name type="scientific">Chlorobium phaeovibrioides</name>
    <dbReference type="NCBI Taxonomy" id="1094"/>
    <lineage>
        <taxon>Bacteria</taxon>
        <taxon>Pseudomonadati</taxon>
        <taxon>Chlorobiota</taxon>
        <taxon>Chlorobiia</taxon>
        <taxon>Chlorobiales</taxon>
        <taxon>Chlorobiaceae</taxon>
        <taxon>Chlorobium/Pelodictyon group</taxon>
        <taxon>Chlorobium</taxon>
    </lineage>
</organism>
<evidence type="ECO:0000313" key="3">
    <source>
        <dbReference type="Proteomes" id="UP000279908"/>
    </source>
</evidence>
<name>A0A432AW70_CHLPH</name>
<protein>
    <submittedName>
        <fullName evidence="2">Diguanylate cyclase</fullName>
    </submittedName>
</protein>
<evidence type="ECO:0000313" key="2">
    <source>
        <dbReference type="EMBL" id="RTY39473.1"/>
    </source>
</evidence>
<dbReference type="EMBL" id="RXYK01000002">
    <property type="protein sequence ID" value="RTY39473.1"/>
    <property type="molecule type" value="Genomic_DNA"/>
</dbReference>
<dbReference type="AlphaFoldDB" id="A0A432AW70"/>
<dbReference type="Proteomes" id="UP000279908">
    <property type="component" value="Unassembled WGS sequence"/>
</dbReference>
<keyword evidence="4" id="KW-1185">Reference proteome</keyword>
<evidence type="ECO:0000313" key="1">
    <source>
        <dbReference type="EMBL" id="MWV53801.1"/>
    </source>
</evidence>
<dbReference type="Proteomes" id="UP000489351">
    <property type="component" value="Unassembled WGS sequence"/>
</dbReference>
<gene>
    <name evidence="2" type="ORF">EKD02_02015</name>
    <name evidence="1" type="ORF">GJ685_01810</name>
</gene>
<dbReference type="EMBL" id="WUBZ01000004">
    <property type="protein sequence ID" value="MWV53801.1"/>
    <property type="molecule type" value="Genomic_DNA"/>
</dbReference>
<evidence type="ECO:0000313" key="4">
    <source>
        <dbReference type="Proteomes" id="UP000489351"/>
    </source>
</evidence>
<dbReference type="Gene3D" id="3.30.450.20">
    <property type="entry name" value="PAS domain"/>
    <property type="match status" value="1"/>
</dbReference>
<dbReference type="SUPFAM" id="SSF55785">
    <property type="entry name" value="PYP-like sensor domain (PAS domain)"/>
    <property type="match status" value="1"/>
</dbReference>
<proteinExistence type="predicted"/>
<dbReference type="CDD" id="cd00130">
    <property type="entry name" value="PAS"/>
    <property type="match status" value="1"/>
</dbReference>